<dbReference type="PANTHER" id="PTHR45616:SF26">
    <property type="entry name" value="KERATIN, TYPE II CYTOSKELETAL 8"/>
    <property type="match status" value="1"/>
</dbReference>
<sequence length="477" mass="52245">PSLLTNSVWTRSSFSAPYRTSVRFSLLASTPASTLASTMSVGGVGSFWGGLNSSRSVVRGYGCGAEGMGSITAVSVNQSLLSPLKLEADPNIQAVRTQEKEQVKTLNKPASFPDTARHLEQQNKIRETKRSLLQQQKTARSNPDMLESCISNLRWPWTPGPEKLKPEAEEDFRGQCKELLREHADVENEFVLIKKDVDEAYKNKVELESCLEGLTNDIRFLRGTCEEICELQSQISDMSVVLSMDNSCSLRLDGIITEVKAQYEDFANRSRPQAETLYQIKHEELQTLAGKHGDVLRRTKTEISELNWSIGQLQAEIEALQNQAALEAASADAEQHGELAIKDANAKVAELEATLLQAKQDMAGHLCKCPELMNVELALNIKITTYRKRLEGKQSRLESGTLSTRIHTKTSSSYSCGLSSAHGGLPNPGLNYSLSSFQANFGPAGSFSGSSSSKAVVVKKIDIVTGSWCPSHVMSCP</sequence>
<evidence type="ECO:0000256" key="7">
    <source>
        <dbReference type="ARBA" id="ARBA00023054"/>
    </source>
</evidence>
<dbReference type="STRING" id="9669.ENSMPUP00000002635"/>
<dbReference type="SMART" id="SM01391">
    <property type="entry name" value="Filament"/>
    <property type="match status" value="1"/>
</dbReference>
<dbReference type="SUPFAM" id="SSF64593">
    <property type="entry name" value="Intermediate filament protein, coiled coil region"/>
    <property type="match status" value="1"/>
</dbReference>
<evidence type="ECO:0000256" key="12">
    <source>
        <dbReference type="ARBA" id="ARBA00042964"/>
    </source>
</evidence>
<evidence type="ECO:0000256" key="6">
    <source>
        <dbReference type="ARBA" id="ARBA00022754"/>
    </source>
</evidence>
<reference evidence="16" key="1">
    <citation type="submission" date="2024-06" db="UniProtKB">
        <authorList>
            <consortium name="Ensembl"/>
        </authorList>
    </citation>
    <scope>IDENTIFICATION</scope>
</reference>
<dbReference type="PROSITE" id="PS51842">
    <property type="entry name" value="IF_ROD_2"/>
    <property type="match status" value="1"/>
</dbReference>
<evidence type="ECO:0000256" key="9">
    <source>
        <dbReference type="ARBA" id="ARBA00037766"/>
    </source>
</evidence>
<dbReference type="GO" id="GO:0045095">
    <property type="term" value="C:keratin filament"/>
    <property type="evidence" value="ECO:0007669"/>
    <property type="project" value="InterPro"/>
</dbReference>
<dbReference type="Gene3D" id="1.20.5.500">
    <property type="entry name" value="Single helix bin"/>
    <property type="match status" value="1"/>
</dbReference>
<keyword evidence="8" id="KW-0539">Nucleus</keyword>
<evidence type="ECO:0000256" key="14">
    <source>
        <dbReference type="SAM" id="Coils"/>
    </source>
</evidence>
<dbReference type="PRINTS" id="PR01276">
    <property type="entry name" value="TYPE2KERATIN"/>
</dbReference>
<dbReference type="eggNOG" id="ENOG502QURK">
    <property type="taxonomic scope" value="Eukaryota"/>
</dbReference>
<organism evidence="16">
    <name type="scientific">Mustela putorius furo</name>
    <name type="common">European domestic ferret</name>
    <name type="synonym">Mustela furo</name>
    <dbReference type="NCBI Taxonomy" id="9669"/>
    <lineage>
        <taxon>Eukaryota</taxon>
        <taxon>Metazoa</taxon>
        <taxon>Chordata</taxon>
        <taxon>Craniata</taxon>
        <taxon>Vertebrata</taxon>
        <taxon>Euteleostomi</taxon>
        <taxon>Mammalia</taxon>
        <taxon>Eutheria</taxon>
        <taxon>Laurasiatheria</taxon>
        <taxon>Carnivora</taxon>
        <taxon>Caniformia</taxon>
        <taxon>Musteloidea</taxon>
        <taxon>Mustelidae</taxon>
        <taxon>Mustelinae</taxon>
        <taxon>Mustela</taxon>
    </lineage>
</organism>
<keyword evidence="7 14" id="KW-0175">Coiled coil</keyword>
<keyword evidence="4" id="KW-0963">Cytoplasm</keyword>
<dbReference type="HOGENOM" id="CLU_012560_5_4_1"/>
<evidence type="ECO:0000256" key="4">
    <source>
        <dbReference type="ARBA" id="ARBA00022490"/>
    </source>
</evidence>
<dbReference type="FunFam" id="1.20.5.500:FF:000001">
    <property type="entry name" value="Type II keratin 23"/>
    <property type="match status" value="1"/>
</dbReference>
<evidence type="ECO:0000256" key="1">
    <source>
        <dbReference type="ARBA" id="ARBA00004109"/>
    </source>
</evidence>
<proteinExistence type="predicted"/>
<dbReference type="InterPro" id="IPR003054">
    <property type="entry name" value="Keratin_II"/>
</dbReference>
<evidence type="ECO:0000256" key="3">
    <source>
        <dbReference type="ARBA" id="ARBA00004642"/>
    </source>
</evidence>
<feature type="coiled-coil region" evidence="14">
    <location>
        <begin position="296"/>
        <end position="361"/>
    </location>
</feature>
<comment type="subcellular location">
    <subcellularLocation>
        <location evidence="2">Cytoplasm</location>
    </subcellularLocation>
    <subcellularLocation>
        <location evidence="1">Nucleus matrix</location>
    </subcellularLocation>
    <subcellularLocation>
        <location evidence="3">Nucleus</location>
        <location evidence="3">Nucleoplasm</location>
    </subcellularLocation>
</comment>
<dbReference type="Gene3D" id="1.20.5.1160">
    <property type="entry name" value="Vasodilator-stimulated phosphoprotein"/>
    <property type="match status" value="1"/>
</dbReference>
<dbReference type="GO" id="GO:0005737">
    <property type="term" value="C:cytoplasm"/>
    <property type="evidence" value="ECO:0007669"/>
    <property type="project" value="UniProtKB-SubCell"/>
</dbReference>
<dbReference type="Pfam" id="PF16208">
    <property type="entry name" value="Keratin_2_head"/>
    <property type="match status" value="1"/>
</dbReference>
<dbReference type="AlphaFoldDB" id="M3XU85"/>
<dbReference type="Gene3D" id="1.20.5.170">
    <property type="match status" value="1"/>
</dbReference>
<comment type="function">
    <text evidence="9">Together with KRT19, helps to link the contractile apparatus to dystrophin at the costameres of striated muscle.</text>
</comment>
<evidence type="ECO:0000256" key="5">
    <source>
        <dbReference type="ARBA" id="ARBA00022744"/>
    </source>
</evidence>
<dbReference type="InParanoid" id="M3XU85"/>
<keyword evidence="5" id="KW-0416">Keratin</keyword>
<evidence type="ECO:0000256" key="11">
    <source>
        <dbReference type="ARBA" id="ARBA00042886"/>
    </source>
</evidence>
<dbReference type="EMBL" id="AEYP01029812">
    <property type="status" value="NOT_ANNOTATED_CDS"/>
    <property type="molecule type" value="Genomic_DNA"/>
</dbReference>
<dbReference type="InterPro" id="IPR032444">
    <property type="entry name" value="Keratin_2_head"/>
</dbReference>
<accession>M3XU85</accession>
<keyword evidence="6" id="KW-0403">Intermediate filament</keyword>
<feature type="domain" description="IF rod" evidence="15">
    <location>
        <begin position="99"/>
        <end position="397"/>
    </location>
</feature>
<dbReference type="GO" id="GO:0016363">
    <property type="term" value="C:nuclear matrix"/>
    <property type="evidence" value="ECO:0007669"/>
    <property type="project" value="UniProtKB-SubCell"/>
</dbReference>
<protein>
    <recommendedName>
        <fullName evidence="10">Keratin, type II cytoskeletal 8</fullName>
    </recommendedName>
    <alternativeName>
        <fullName evidence="12">Cytokeratin-8</fullName>
    </alternativeName>
    <alternativeName>
        <fullName evidence="11">Keratin-8</fullName>
    </alternativeName>
    <alternativeName>
        <fullName evidence="13">Type-II keratin Kb8</fullName>
    </alternativeName>
</protein>
<dbReference type="InterPro" id="IPR039008">
    <property type="entry name" value="IF_rod_dom"/>
</dbReference>
<dbReference type="Pfam" id="PF00038">
    <property type="entry name" value="Filament"/>
    <property type="match status" value="1"/>
</dbReference>
<dbReference type="PANTHER" id="PTHR45616">
    <property type="entry name" value="GATA-TYPE DOMAIN-CONTAINING PROTEIN"/>
    <property type="match status" value="1"/>
</dbReference>
<evidence type="ECO:0000259" key="15">
    <source>
        <dbReference type="PROSITE" id="PS51842"/>
    </source>
</evidence>
<name>M3XU85_MUSPF</name>
<evidence type="ECO:0000256" key="13">
    <source>
        <dbReference type="ARBA" id="ARBA00043133"/>
    </source>
</evidence>
<dbReference type="Ensembl" id="ENSMPUT00000002690.1">
    <property type="protein sequence ID" value="ENSMPUP00000002635.1"/>
    <property type="gene ID" value="ENSMPUG00000002664.1"/>
</dbReference>
<evidence type="ECO:0000256" key="2">
    <source>
        <dbReference type="ARBA" id="ARBA00004496"/>
    </source>
</evidence>
<evidence type="ECO:0000313" key="16">
    <source>
        <dbReference type="Ensembl" id="ENSMPUP00000002635.1"/>
    </source>
</evidence>
<dbReference type="GeneTree" id="ENSGT00940000153339"/>
<evidence type="ECO:0000256" key="8">
    <source>
        <dbReference type="ARBA" id="ARBA00023242"/>
    </source>
</evidence>
<evidence type="ECO:0000256" key="10">
    <source>
        <dbReference type="ARBA" id="ARBA00039429"/>
    </source>
</evidence>
<dbReference type="GO" id="GO:0005654">
    <property type="term" value="C:nucleoplasm"/>
    <property type="evidence" value="ECO:0007669"/>
    <property type="project" value="UniProtKB-SubCell"/>
</dbReference>
<dbReference type="OMA" id="IANRSWT"/>